<keyword evidence="6" id="KW-0175">Coiled coil</keyword>
<dbReference type="GO" id="GO:0005737">
    <property type="term" value="C:cytoplasm"/>
    <property type="evidence" value="ECO:0007669"/>
    <property type="project" value="TreeGrafter"/>
</dbReference>
<dbReference type="GO" id="GO:0007097">
    <property type="term" value="P:nuclear migration"/>
    <property type="evidence" value="ECO:0007669"/>
    <property type="project" value="TreeGrafter"/>
</dbReference>
<feature type="compositionally biased region" description="Basic and acidic residues" evidence="7">
    <location>
        <begin position="1789"/>
        <end position="1800"/>
    </location>
</feature>
<feature type="compositionally biased region" description="Basic and acidic residues" evidence="7">
    <location>
        <begin position="2590"/>
        <end position="2624"/>
    </location>
</feature>
<feature type="compositionally biased region" description="Basic and acidic residues" evidence="7">
    <location>
        <begin position="2413"/>
        <end position="2424"/>
    </location>
</feature>
<dbReference type="GO" id="GO:0051015">
    <property type="term" value="F:actin filament binding"/>
    <property type="evidence" value="ECO:0007669"/>
    <property type="project" value="TreeGrafter"/>
</dbReference>
<sequence length="7043" mass="793643">MCLSVLAYQEVGRRIEELTGAIYALDPYFVMSTDEAATLSMLVTSARHAQSARRARSPERRSLSTLSATSTLAPQPSARARSPWALGGTTYAEIVKGAGSRSSSRGEPRVPSSPAYDDHTETDMTPVLEPCVISEKIVDDPSDTRVCEIDTMSYDKSVSESCTGDVNLYYDDNNVGYLGSEPVQELYTTPSIEYQELPLEAPEVETILDTLPEQPVLELPPIDKERPLSPFKERQHELSYAEILALGLRRQPRTQSVTALPKPQVAQVELVKEIVVECVETSPTIHPHELKSERYKPERPDRLERPERVNRLERPDRPPPRSRSREMPRQRRAPEKRSTKAHDVQIMKKKKTMKKAIEVQDFDEPDVELELNPIRTTLEPLLVPPTDPVKEVKEVTKKLKHSATVVETVTEIITEDSHVEKASEEIELKKSRKKKHKKIKASQDEIQKALKEIEDLEKHKKKRGKETNDGIKEKTMDTVGIQLKQEIPFEPDVIEIKSNTQNVDDVQLKTKKKKSNKDSQAKTSNIDEEVKTVESLESFETKTKEKSKKKKCTKQSQAGQLDKIDDLLNIITVETSVIQNPSLHTKDSKKENVESKLLKETHDNKQLIVELIYQPEVKEGKQEVIEPLSDNHVKDCIQTTTETLIESPVLKLSPQVSEETFQGLHSTQDEEVKTVDRDTQFIRELKTVLTEEAKNSEICAYTHLGEASLPKKECKNKRKGQKEIQTLINTSLQLTTKELGDAQQQQGNVTEHPILDIVPEFMACERTTVERTIEENVKIIEPVAEEIPNLVGHVEEHKSVKKKKHKKTKQLVDDNDHVGEKMLKKEEECLPAIERTKDIDQEIESSKIQEESKRSKKKSKPKPKQENEGKDKDEENLTELPTFDATIVEPILEESKPHKKKKSKKQKIGDDDIDKALKEIERSEGSKKKLKEKASKSKVKQELYTVETNITTEAVDAEITTKVTSNIKTDTETLPVEEVDDIQPIEHIDWNEMLEEEEGVIETAIEPINQPISDLTMIGTEYIANQVTILQETGNIFTEEKSALIDKKMVAPLEGTTHSSKSEINLENIEDDKMITVQAERYAPNVTSPSSEQNNNDKFFSTDTLKESSLNVLEEVTHYEPITHDVETRTVYLITHEEKKLPPIRTVKIRSKSNSLEEPQTIEDNLVLSKESKNNKITNEKSSIIISDNILDRMVITEELITQESVLDSESKLIESLPEVNKCNPESEQTKILTQSASNNRCDITEDKSGVDVSNQNITSFNIVDIELQHQEPAGNSASEQLTEESFSNNFEGAIFGSVQDRNRVATEKKVNDKKPKIPYQDLVKEIKSYAVDLDTHQLDYEYTQFILSQRCSQEKDRNTIDKVVSTNIKECRAKELNVKDELIVNTANTILLDTDIKSEQDVTQHVSLEHEPRKPHSAQVTDCLISESDVEKPVDAVYAPKSLNLTETDAITADITKHVQRTVKLEESIEDKHDKEPINITMSVTEIKGSLATSVEQEPRFNYKEIQDAEQVLGSQACNKLTEQVKSINDNIISLSPLLEGIKKTDDADKTIIESINAHLLIQETNMDEFTPSTATNEACQFNEAVPRINYHEIKDAEIVLASQTNLQQVLKSEDKRRDLPQVPSKEKHAAKINSTQSQEEMKPQEIQERPPLSVDVNTSDSYTVQSADLILAERSDNYTETIRTETPHYSYQDMFDAEIQYGLSVSSQNLQTKLLSKIIENENETSIKQEDINCESDEMKHISSDKYAIDSTKLIDEVPKLSYQDISDAESLLAMRLSQSIKKCTEHFDSEKTDDSSEKQVVTPEAKEGDSSGSEGPVYIEKLKSAIAKNIPETLPEPETFRQSIFEVPRFSYHEIRDAEGLLAFRERPLQQTELTSVHQIDIPPAEDISKTSLDKSVADIVEKEIGAKHERLGETENSSNSIYEPLRHNYHEIQDAEIVLASSKSSQTTPETNVLEVVTQEDDTKPTKDRLKKITLSFEVDDLSNTPISVVYGNIEDATPTSELTLPDFDSKPKFVETDIKVDEIAQNIEQESAAEDSFEIIDYSELTDALINISQDAQKRHDKVQKSEPSDTVIKTVQSNNNDTLPQSGPYCPKTQDNHTAIQDLIKEALQESEEPNIVECQPTHELFEIDDINDTLIPLVFGDINDIEQSFKDKEQKTFSHGDKIETSGCLCSEIVNEEMKFDKTPSSVEKNDIFRTNEASTTSHQSDIIEMELGFETNLISEPKPDTISTESIITKILQSVSNPSQTIISPVTDTHTFTDVLTNINDRTPAKSETLSRVEKSPIHSLHDLLPEIDSIPEFKPSYPNTVLYSKLSADAPEFTPSYMYQTITTVSECRTDVVKDAPLSLTIKEESTDATSEASHRMSVSKLPEMQQESYSTVLQTNNELVEKTPPSVEKDASKPDIASEETHEEHVEVKSKRNKKKKKRDKEDKKVVSLPKVSEIPQLSTTQPSHSTIIASEPVNIWQKTADDGKSYAEVVAEGSVHEHIECTQVSDTLKDQDIVKSVPVIGGSQETEKVIERPESPIIEEVIDSIPESDIKIGSWAKIVACKRRSPEITQHPEVHNTGTAHPQVNIHPPMILVDESSKDSHKPDIEVDADGFIKVDRSRRSRSRSRETRSQSNMTENRETREKSENRFDALTSMLKPDEVEWIQSTSEDEKPTKKPGRKSRSSKEKEMKSKVQDIVPSTSDEDKQLKKDKKKRSSKSKETVVKPLEQKLEPEQLIKEPSQVEVEKHVIATPHQQETKKKNKKKKKDKKSAESIEAAETFSIVEVTPSAQATIHKTVDKPLLTPEFIQTPVKDKVFSEAQYWKIDPSSLDLDEIISVEIQHAPTFSSTQVETIKIEIREEDVPTQEISVSPVDASKDANKVQSATQLISQEILAMNNKTQELEAKIKEDQSLESKMADLQREIEEMLLPENDSSVMSDDSPKELTDTQTSIEFQYDELLDNISPSLATPEPECFDLKSLEESSTCYTDKYQIPKPEEDLDNKHISMSMIDSLLDDTEPISLTETQSLDHTEELLITQEEDITPRDSENKDVSETILFEAQEVKYLEPKEIEHISLEELNMQEPMVTATRLESGTKLEQEHHEKKIVDVPAYQSASSGKTEEEEISNIKMIAEKSGFVTNIPLLDKSVRRDKVKLPINSSAVTTDTLASLLPKYETVNSNLESNILLSNIDTDTNNLTNLKADTFWTDKHTFDDAEKVLIERKSVEKTITRENVDKPQVVGPISVEENISNDNSFWPEKHLYHDAECNYFLSLASKTKTPDTESSEINIKDEYDKDRDQGGSSGHTSEAEEPKEAPSSPYNSSYISMDLPGGICSWRDKSSYLSAESSTVIDDLKEIVPREDILTTLPIEPAPPTSIQDLKAAPQRTTKDELSNDIETLLEEIKDVQTRLSDLPDESLEAMEEGLREGITVLVKCEEAAEILESKVMEYRSEQEIQSLLKELLAMKARIVKLLNQARDGIHIIQVRKNAKIEMARQAKEVEQQKEKLAKLDTWLETINNGLKETTVQSEILVEEEIIRYIEIYERYIREYEEYEIILKSITVISEDESSQSLRIKLNAMQKALEETKHLVIIEIERLRQVLLHLRSAPEIVEEDITQTDRTIDSTSMPEEVASPRGVEIVKEIPKKEISIIEEISVEKVPSVEVVSAEPSVDKVLTVQESKPEIQIVKETMTIETQTGKSLMSEPPSVADKSIICQPDVIPTYDKSITCIPPQEVEVQTCEPHSEKEMLESIQIKQTVSDGHETIEIATRPVHREQKLGEQSLLIDADYRDDKLKKDAELNIIHSLPQSFETVMFEPDETTTEVIVDADGTKRIIVKKIRKTLVTRQHVLESQEHDSRILSSNVPCEAYSQIALSQNVGATSSIIEDGGVQHIQYQTSQGQIVSNVPGGEVTVQEFVSKPETLITMDKDMKPEDILQLVEMGVPTQMQTTSSSVTAVVQQVTKRIVKTRRRIIRRIVIIDGKEHVTEEVVEEPDDVEVYEEQIPRISINVKERGDVPDEEDKDEKSDKNDHPTLPPRKDEIPKSEKSSKDTTGFKPDNKPGDKPVDKSDDKPDHKPDDKPDDKPNDRPDDKPDNGQDQERVNISKDFNESQKLENLLQEFIQKDSSHSHITTSTVTQELKSKETTPVESITVSESFEICPGNPESITYIVQEPQDAQIQFSTENLPQVGQTIITSEGTLRSTFETSSTNIATVVQRVVRKTTKTRRRIIKHITVIDGKEHVTEEVIEEPDDVEVIEEEPQITHSTETGSVTTKRVRIIKKIEIIDGKEHVTEQIVEEPNDDVTEDQILQHLPTSEVSSISHSVVDKTKSLIENEGKFFGLHKQDVVNTTNKLIASDVDLQQHQETTNPSEIVTESATTPVTEECYHMSASPDVNIEQITTLKKVHDGPKRSITITTTKTTVFDDTRDTVIPTVTSKETDVKDENGTDTALEYIQESVQSIEPEISIIKIASVTEVGNETPTDTIMKAEIVGTSQKKTHKDTTNMEIHRSFIEKEMDHTIVSKIPASPVEGKAKSETPTVDVSKHLEEKSTESKRGISTKTSQATQPSESVKLTEPSKTEGIEATEIKSTIKAGEILKEQPELVETTKMPDISKEISLAPKNTALADVMKSFIGSEMDHTIVTKDETSVKINDPKETQDEVSKESTKPAPVIDGSSKMSKITVFATDPTTQETSKTEITKADLEKDSEMLSTELYPTVENKDKSPTLSKPKDTILCDVTKSFIGSEIDHTSVTKVLPPIKLQPNDEAATESKEPDLVEFNSTKPQQKTVTKISKDVQITEITVPEDKITEGLSRDEAGVCKDTDTSETSLLSPSEPKTATFIDISKNFIDSEMNRTMISKTPITSVPKESFNIQSDGMKTRRIKIIKRIEIINGKEHVTEAVVEESDDEFVPASTIIAEIDLTLNKPEIEQELVEETTKTVKLPIQSEILSIVQPKDDQVSITPEINDGETIQSGSKTQTQSDFVKDKLTPKPQEIVSGRTKIITTEADTISKLKTSKASIDIVTQEITEQKDVEQNNLVDLTKKLLENESKQPGIINSTTTEKPIHQTLYDSDIDMTKPNIEKVTTMSIEQDLTQTTPKPTVIDTIIKEQPLSEKNEAVSDIQYTVTEDKFTSSLKTPTIIDSQLPKEEPELVIKKQPTTEFPFLHSENIFKEPQFGVIELSKEFIIQEGTGKYEQVAKPVTEPELLDAGKPGVQLITERAPTQSPIEVVPLKIGTVITESDATQLSEAPETSYIRQFEPQVVGSSDSVNKLLAVFNQPEIQDVQSQTTKVPESSTSGLLKLLPEYDISMLLHTERLDTDLRNLKPETVTTQHDKLGRTIDISMSLADHREPKKVVPKVKFDLKVEEYETEPMVVKKDIEVILPTDIRITKEVPKPPVIHETKEQVKEVTTPDLVEKQMKSKKKKKQKIKTIVSESTEIETDKSIVETDSSSLSHYVELPSSPQVDSPKPTEDVLETPIEVATVIRKTPPLETPDELSPESKLQKSSGPVSEVKSPESLPKEPVVEIKEEIVDSYQASEDVSISEEQGYEPEDLSIGLAPTPDKKKKHKKRRQHGISEDTVYPKLTSTETEDTTVTTPVEMLEPLKKGRDKKRKKKTVSEPIVEPVEKEVLELELPDEPKSLELVIESVTEEKPESPKVGTEIIISPKEESYRTMSETSDISTVKIVEECVQSSPEIATKEVPTTVTFPVQVIEEIATQEYSIQTSPEESEAVKAFTPPETSDIELQTTPTSISEVITQTTPVEDKEAHTQTVEEVKTVVEKIMSDTEIQTSRSESPIKIIRSEATTQVIPHDIATPSEKFSQTSPIQSDVIEKPLSPEIEKESREIQTSPEPEIETEEKSTEIFIQTTESDIQTVKQEIADQGTSTSPFKEKELTEISIQTPEVHLVSSFTQSDTPEPVEELTEKVDQTEQPSLPSLEIGKHEIITVDSTQQTTPREEEVRPNLEISEVVTVDNSQQTTPRETEAPKIQTPLLKKPPSPDAKPESPKNLVRTVDNTQQTSPRSEPILETTPIVVPTLDLQRKETVTIDSTQQTTPRVYSDDSISTSTSEPYEIHLKAQVTVPQATTDFLEYERQFEEPPMSILGDKYKHKKRKSKKKADSPLVQSPESLSDLINTELSMSITPTSEDVSLRDSSSIDEGISQLASPVMPTKTITQPKLTYSDVVQRSKSKSPSPSKTIIPYKSEKARLMDALEKRAQSVTQPQRSVPDDSLTIALLEPSVQNSYQLVVNKELDEVKDAIESNDPTRTERSVIIIIETISIWLEEIQYKIQRQTLTGVKTTEDNERLKVLQKNVLQLKNIIEVTEVNEEIITLIETLTRQVNAVNTLNNQSSIKVQEYEKEWLKFLDDVDQLNVSVEAVKETLDNVILSEIPTQQKLEKLDKIELTNFDNVTAITKMYKRCRSLIENNPKRECPSKLYDCDDGSKQVENAVNTERDRLLQLASLAEEYEQTLQDFGQITDVAEALLDGKIIVSDLDHLHEEIQKHRKFFVNLSHCRAILESLEDNLDNETRAKYSSLHNLLHDRATVIIDRAASRAQQMTLAASRWSLLQHGMKEEMQWLVVAQQRVPDLSNVTSMDHEQYINLYQSVSLDLSHHYAKMLRLLSITQSLQNLIVCSGLETECSVALDTLLRLQDDVDSRLTRLTAFKENWVTYDYLIDRIEGWMKVANRELEFITPDNITTTGNLRRFWELKAQHEVYNNLKNESAVQFEKALEILPVSDEMVQRQFFSKIEDKWSELASKISNIHSTAIQNISDRDVSSGEKLNILEEELRELRSAVEGLKGVIKSEDELNLYIERLQVMTSRIDRIQNELGRLSLLPTAESERLGALLTQSGNLGDQIAEELERSMLLKEKIVQVQAGIARCQKSQRRARLTLEECEAAERLGSDVVERASENCDKLIDELGVQWRDILALRQALHSLPISLRVVVSPTGVEKDISGLQETHAELEAACSDLSSRLRAKLQLWRRFERQLEMVQSAVREADYMVELLTVQGQVDYDRLLKATEKLEPSLSSLPSLASHFIKRLNFRAI</sequence>
<dbReference type="GO" id="GO:0005640">
    <property type="term" value="C:nuclear outer membrane"/>
    <property type="evidence" value="ECO:0007669"/>
    <property type="project" value="TreeGrafter"/>
</dbReference>
<keyword evidence="5" id="KW-0472">Membrane</keyword>
<feature type="compositionally biased region" description="Basic and acidic residues" evidence="7">
    <location>
        <begin position="4049"/>
        <end position="4102"/>
    </location>
</feature>
<dbReference type="PANTHER" id="PTHR47535:SF10">
    <property type="entry name" value="MUSCLE-SPECIFIC PROTEIN 300 KDA"/>
    <property type="match status" value="1"/>
</dbReference>
<feature type="compositionally biased region" description="Basic and acidic residues" evidence="7">
    <location>
        <begin position="2711"/>
        <end position="2730"/>
    </location>
</feature>
<feature type="region of interest" description="Disordered" evidence="7">
    <location>
        <begin position="3994"/>
        <end position="4102"/>
    </location>
</feature>
<evidence type="ECO:0000256" key="4">
    <source>
        <dbReference type="ARBA" id="ARBA00022989"/>
    </source>
</evidence>
<feature type="coiled-coil region" evidence="6">
    <location>
        <begin position="6777"/>
        <end position="6824"/>
    </location>
</feature>
<keyword evidence="4" id="KW-1133">Transmembrane helix</keyword>
<dbReference type="PANTHER" id="PTHR47535">
    <property type="entry name" value="MUSCLE-SPECIFIC PROTEIN 300 KDA, ISOFORM G"/>
    <property type="match status" value="1"/>
</dbReference>
<keyword evidence="2" id="KW-0812">Transmembrane</keyword>
<evidence type="ECO:0000256" key="7">
    <source>
        <dbReference type="SAM" id="MobiDB-lite"/>
    </source>
</evidence>
<feature type="compositionally biased region" description="Polar residues" evidence="7">
    <location>
        <begin position="5812"/>
        <end position="5821"/>
    </location>
</feature>
<feature type="region of interest" description="Disordered" evidence="7">
    <location>
        <begin position="506"/>
        <end position="526"/>
    </location>
</feature>
<feature type="region of interest" description="Disordered" evidence="7">
    <location>
        <begin position="4120"/>
        <end position="4141"/>
    </location>
</feature>
<feature type="compositionally biased region" description="Polar residues" evidence="7">
    <location>
        <begin position="2379"/>
        <end position="2392"/>
    </location>
</feature>
<feature type="compositionally biased region" description="Basic and acidic residues" evidence="7">
    <location>
        <begin position="863"/>
        <end position="875"/>
    </location>
</feature>
<feature type="region of interest" description="Disordered" evidence="7">
    <location>
        <begin position="2357"/>
        <end position="2442"/>
    </location>
</feature>
<feature type="compositionally biased region" description="Basic residues" evidence="7">
    <location>
        <begin position="897"/>
        <end position="906"/>
    </location>
</feature>
<feature type="region of interest" description="Disordered" evidence="7">
    <location>
        <begin position="5802"/>
        <end position="5855"/>
    </location>
</feature>
<feature type="region of interest" description="Disordered" evidence="7">
    <location>
        <begin position="3360"/>
        <end position="3383"/>
    </location>
</feature>
<feature type="region of interest" description="Disordered" evidence="7">
    <location>
        <begin position="796"/>
        <end position="910"/>
    </location>
</feature>
<reference evidence="8 9" key="1">
    <citation type="submission" date="2020-04" db="EMBL/GenBank/DDBJ databases">
        <authorList>
            <person name="Wallbank WR R."/>
            <person name="Pardo Diaz C."/>
            <person name="Kozak K."/>
            <person name="Martin S."/>
            <person name="Jiggins C."/>
            <person name="Moest M."/>
            <person name="Warren A I."/>
            <person name="Byers J.R.P. K."/>
            <person name="Montejo-Kovacevich G."/>
            <person name="Yen C E."/>
        </authorList>
    </citation>
    <scope>NUCLEOTIDE SEQUENCE [LARGE SCALE GENOMIC DNA]</scope>
</reference>
<feature type="region of interest" description="Disordered" evidence="7">
    <location>
        <begin position="2589"/>
        <end position="2765"/>
    </location>
</feature>
<feature type="compositionally biased region" description="Basic and acidic residues" evidence="7">
    <location>
        <begin position="2677"/>
        <end position="2687"/>
    </location>
</feature>
<organism evidence="8 9">
    <name type="scientific">Arctia plantaginis</name>
    <name type="common">Wood tiger moth</name>
    <name type="synonym">Phalaena plantaginis</name>
    <dbReference type="NCBI Taxonomy" id="874455"/>
    <lineage>
        <taxon>Eukaryota</taxon>
        <taxon>Metazoa</taxon>
        <taxon>Ecdysozoa</taxon>
        <taxon>Arthropoda</taxon>
        <taxon>Hexapoda</taxon>
        <taxon>Insecta</taxon>
        <taxon>Pterygota</taxon>
        <taxon>Neoptera</taxon>
        <taxon>Endopterygota</taxon>
        <taxon>Lepidoptera</taxon>
        <taxon>Glossata</taxon>
        <taxon>Ditrysia</taxon>
        <taxon>Noctuoidea</taxon>
        <taxon>Erebidae</taxon>
        <taxon>Arctiinae</taxon>
        <taxon>Arctia</taxon>
    </lineage>
</organism>
<accession>A0A8S0ZX63</accession>
<feature type="compositionally biased region" description="Basic and acidic residues" evidence="7">
    <location>
        <begin position="3281"/>
        <end position="3292"/>
    </location>
</feature>
<name>A0A8S0ZX63_ARCPL</name>
<feature type="compositionally biased region" description="Basic and acidic residues" evidence="7">
    <location>
        <begin position="2631"/>
        <end position="2643"/>
    </location>
</feature>
<feature type="region of interest" description="Disordered" evidence="7">
    <location>
        <begin position="1614"/>
        <end position="1660"/>
    </location>
</feature>
<feature type="compositionally biased region" description="Basic and acidic residues" evidence="7">
    <location>
        <begin position="4534"/>
        <end position="4547"/>
    </location>
</feature>
<feature type="compositionally biased region" description="Basic and acidic residues" evidence="7">
    <location>
        <begin position="287"/>
        <end position="346"/>
    </location>
</feature>
<dbReference type="Proteomes" id="UP000494106">
    <property type="component" value="Unassembled WGS sequence"/>
</dbReference>
<feature type="region of interest" description="Disordered" evidence="7">
    <location>
        <begin position="97"/>
        <end position="126"/>
    </location>
</feature>
<feature type="compositionally biased region" description="Basic and acidic residues" evidence="7">
    <location>
        <begin position="5512"/>
        <end position="5524"/>
    </location>
</feature>
<feature type="region of interest" description="Disordered" evidence="7">
    <location>
        <begin position="4644"/>
        <end position="4666"/>
    </location>
</feature>
<feature type="compositionally biased region" description="Basic and acidic residues" evidence="7">
    <location>
        <begin position="4016"/>
        <end position="4042"/>
    </location>
</feature>
<feature type="region of interest" description="Disordered" evidence="7">
    <location>
        <begin position="6100"/>
        <end position="6123"/>
    </location>
</feature>
<keyword evidence="3" id="KW-0677">Repeat</keyword>
<dbReference type="InterPro" id="IPR052403">
    <property type="entry name" value="LINC-complex_assoc"/>
</dbReference>
<feature type="compositionally biased region" description="Polar residues" evidence="7">
    <location>
        <begin position="5528"/>
        <end position="5538"/>
    </location>
</feature>
<evidence type="ECO:0000256" key="5">
    <source>
        <dbReference type="ARBA" id="ARBA00023136"/>
    </source>
</evidence>
<feature type="compositionally biased region" description="Polar residues" evidence="7">
    <location>
        <begin position="5737"/>
        <end position="5746"/>
    </location>
</feature>
<feature type="region of interest" description="Disordered" evidence="7">
    <location>
        <begin position="5714"/>
        <end position="5746"/>
    </location>
</feature>
<feature type="region of interest" description="Disordered" evidence="7">
    <location>
        <begin position="1789"/>
        <end position="1819"/>
    </location>
</feature>
<feature type="region of interest" description="Disordered" evidence="7">
    <location>
        <begin position="5901"/>
        <end position="6021"/>
    </location>
</feature>
<feature type="compositionally biased region" description="Polar residues" evidence="7">
    <location>
        <begin position="6007"/>
        <end position="6016"/>
    </location>
</feature>
<feature type="region of interest" description="Disordered" evidence="7">
    <location>
        <begin position="5475"/>
        <end position="5612"/>
    </location>
</feature>
<feature type="compositionally biased region" description="Basic and acidic residues" evidence="7">
    <location>
        <begin position="810"/>
        <end position="853"/>
    </location>
</feature>
<feature type="region of interest" description="Disordered" evidence="7">
    <location>
        <begin position="3273"/>
        <end position="3316"/>
    </location>
</feature>
<feature type="compositionally biased region" description="Basic residues" evidence="7">
    <location>
        <begin position="5557"/>
        <end position="5567"/>
    </location>
</feature>
<dbReference type="GO" id="GO:0034993">
    <property type="term" value="C:meiotic nuclear membrane microtubule tethering complex"/>
    <property type="evidence" value="ECO:0007669"/>
    <property type="project" value="TreeGrafter"/>
</dbReference>
<feature type="compositionally biased region" description="Low complexity" evidence="7">
    <location>
        <begin position="63"/>
        <end position="73"/>
    </location>
</feature>
<feature type="compositionally biased region" description="Basic and acidic residues" evidence="7">
    <location>
        <begin position="4644"/>
        <end position="4658"/>
    </location>
</feature>
<evidence type="ECO:0000313" key="8">
    <source>
        <dbReference type="EMBL" id="CAB3238769.1"/>
    </source>
</evidence>
<evidence type="ECO:0000256" key="6">
    <source>
        <dbReference type="SAM" id="Coils"/>
    </source>
</evidence>
<feature type="compositionally biased region" description="Basic residues" evidence="7">
    <location>
        <begin position="6101"/>
        <end position="6110"/>
    </location>
</feature>
<feature type="compositionally biased region" description="Basic and acidic residues" evidence="7">
    <location>
        <begin position="1614"/>
        <end position="1631"/>
    </location>
</feature>
<feature type="region of interest" description="Disordered" evidence="7">
    <location>
        <begin position="49"/>
        <end position="83"/>
    </location>
</feature>
<comment type="caution">
    <text evidence="8">The sequence shown here is derived from an EMBL/GenBank/DDBJ whole genome shotgun (WGS) entry which is preliminary data.</text>
</comment>
<gene>
    <name evidence="8" type="ORF">APLA_LOCUS7561</name>
</gene>
<evidence type="ECO:0000256" key="2">
    <source>
        <dbReference type="ARBA" id="ARBA00022692"/>
    </source>
</evidence>
<evidence type="ECO:0000313" key="9">
    <source>
        <dbReference type="Proteomes" id="UP000494106"/>
    </source>
</evidence>
<feature type="coiled-coil region" evidence="6">
    <location>
        <begin position="419"/>
        <end position="466"/>
    </location>
</feature>
<evidence type="ECO:0000256" key="1">
    <source>
        <dbReference type="ARBA" id="ARBA00004370"/>
    </source>
</evidence>
<protein>
    <submittedName>
        <fullName evidence="8">Uncharacterized protein</fullName>
    </submittedName>
</protein>
<feature type="region of interest" description="Disordered" evidence="7">
    <location>
        <begin position="4521"/>
        <end position="4575"/>
    </location>
</feature>
<feature type="compositionally biased region" description="Basic residues" evidence="7">
    <location>
        <begin position="2753"/>
        <end position="2762"/>
    </location>
</feature>
<keyword evidence="9" id="KW-1185">Reference proteome</keyword>
<feature type="compositionally biased region" description="Basic and acidic residues" evidence="7">
    <location>
        <begin position="1641"/>
        <end position="1650"/>
    </location>
</feature>
<evidence type="ECO:0000256" key="3">
    <source>
        <dbReference type="ARBA" id="ARBA00022737"/>
    </source>
</evidence>
<feature type="region of interest" description="Disordered" evidence="7">
    <location>
        <begin position="287"/>
        <end position="348"/>
    </location>
</feature>
<dbReference type="EMBL" id="CADEBC010000500">
    <property type="protein sequence ID" value="CAB3238769.1"/>
    <property type="molecule type" value="Genomic_DNA"/>
</dbReference>
<comment type="subcellular location">
    <subcellularLocation>
        <location evidence="1">Membrane</location>
    </subcellularLocation>
</comment>
<proteinExistence type="predicted"/>
<feature type="compositionally biased region" description="Basic residues" evidence="7">
    <location>
        <begin position="799"/>
        <end position="809"/>
    </location>
</feature>
<dbReference type="OrthoDB" id="6618337at2759"/>
<feature type="compositionally biased region" description="Polar residues" evidence="7">
    <location>
        <begin position="4548"/>
        <end position="4563"/>
    </location>
</feature>